<protein>
    <recommendedName>
        <fullName evidence="2">Peptidase S1 domain-containing protein</fullName>
    </recommendedName>
</protein>
<dbReference type="InterPro" id="IPR009003">
    <property type="entry name" value="Peptidase_S1_PA"/>
</dbReference>
<keyword evidence="4" id="KW-1185">Reference proteome</keyword>
<dbReference type="Ensembl" id="ENSCVAT00000008807.1">
    <property type="protein sequence ID" value="ENSCVAP00000004167.1"/>
    <property type="gene ID" value="ENSCVAG00000005443.1"/>
</dbReference>
<dbReference type="SMART" id="SM00020">
    <property type="entry name" value="Tryp_SPc"/>
    <property type="match status" value="1"/>
</dbReference>
<dbReference type="PANTHER" id="PTHR24252">
    <property type="entry name" value="ACROSIN-RELATED"/>
    <property type="match status" value="1"/>
</dbReference>
<sequence length="137" mass="15192">MVCFFLVCGKPSLNTRIVGGEAAPPGSWPWQVSLHTSTHFCGGSLINNQWVLTAAHCKVYPCLMGVKNDGLHVWTGASADPVLYRGTIGHQMKSERTEQVSKKILGNCLFYKNIGTDNKCKHASKYFMALIYYYKAS</sequence>
<proteinExistence type="predicted"/>
<dbReference type="STRING" id="28743.ENSCVAP00000004167"/>
<dbReference type="SUPFAM" id="SSF50494">
    <property type="entry name" value="Trypsin-like serine proteases"/>
    <property type="match status" value="1"/>
</dbReference>
<dbReference type="GO" id="GO:0004252">
    <property type="term" value="F:serine-type endopeptidase activity"/>
    <property type="evidence" value="ECO:0007669"/>
    <property type="project" value="InterPro"/>
</dbReference>
<dbReference type="GeneTree" id="ENSGT00940000153216"/>
<dbReference type="GO" id="GO:0006508">
    <property type="term" value="P:proteolysis"/>
    <property type="evidence" value="ECO:0007669"/>
    <property type="project" value="InterPro"/>
</dbReference>
<dbReference type="Gene3D" id="2.40.10.10">
    <property type="entry name" value="Trypsin-like serine proteases"/>
    <property type="match status" value="2"/>
</dbReference>
<evidence type="ECO:0000256" key="1">
    <source>
        <dbReference type="ARBA" id="ARBA00023157"/>
    </source>
</evidence>
<dbReference type="PROSITE" id="PS50240">
    <property type="entry name" value="TRYPSIN_DOM"/>
    <property type="match status" value="1"/>
</dbReference>
<dbReference type="Pfam" id="PF00089">
    <property type="entry name" value="Trypsin"/>
    <property type="match status" value="1"/>
</dbReference>
<evidence type="ECO:0000259" key="2">
    <source>
        <dbReference type="PROSITE" id="PS50240"/>
    </source>
</evidence>
<dbReference type="InterPro" id="IPR018114">
    <property type="entry name" value="TRYPSIN_HIS"/>
</dbReference>
<dbReference type="InterPro" id="IPR001254">
    <property type="entry name" value="Trypsin_dom"/>
</dbReference>
<feature type="domain" description="Peptidase S1" evidence="2">
    <location>
        <begin position="17"/>
        <end position="65"/>
    </location>
</feature>
<keyword evidence="1" id="KW-1015">Disulfide bond</keyword>
<dbReference type="PANTHER" id="PTHR24252:SF7">
    <property type="entry name" value="HYALIN"/>
    <property type="match status" value="1"/>
</dbReference>
<organism evidence="3 4">
    <name type="scientific">Cyprinodon variegatus</name>
    <name type="common">Sheepshead minnow</name>
    <dbReference type="NCBI Taxonomy" id="28743"/>
    <lineage>
        <taxon>Eukaryota</taxon>
        <taxon>Metazoa</taxon>
        <taxon>Chordata</taxon>
        <taxon>Craniata</taxon>
        <taxon>Vertebrata</taxon>
        <taxon>Euteleostomi</taxon>
        <taxon>Actinopterygii</taxon>
        <taxon>Neopterygii</taxon>
        <taxon>Teleostei</taxon>
        <taxon>Neoteleostei</taxon>
        <taxon>Acanthomorphata</taxon>
        <taxon>Ovalentaria</taxon>
        <taxon>Atherinomorphae</taxon>
        <taxon>Cyprinodontiformes</taxon>
        <taxon>Cyprinodontidae</taxon>
        <taxon>Cyprinodon</taxon>
    </lineage>
</organism>
<name>A0A3Q2CGK9_CYPVA</name>
<accession>A0A3Q2CGK9</accession>
<dbReference type="AlphaFoldDB" id="A0A3Q2CGK9"/>
<reference evidence="3" key="1">
    <citation type="submission" date="2025-08" db="UniProtKB">
        <authorList>
            <consortium name="Ensembl"/>
        </authorList>
    </citation>
    <scope>IDENTIFICATION</scope>
</reference>
<reference evidence="3" key="2">
    <citation type="submission" date="2025-09" db="UniProtKB">
        <authorList>
            <consortium name="Ensembl"/>
        </authorList>
    </citation>
    <scope>IDENTIFICATION</scope>
</reference>
<dbReference type="PROSITE" id="PS00134">
    <property type="entry name" value="TRYPSIN_HIS"/>
    <property type="match status" value="1"/>
</dbReference>
<evidence type="ECO:0000313" key="4">
    <source>
        <dbReference type="Proteomes" id="UP000265020"/>
    </source>
</evidence>
<evidence type="ECO:0000313" key="3">
    <source>
        <dbReference type="Ensembl" id="ENSCVAP00000004167.1"/>
    </source>
</evidence>
<dbReference type="Proteomes" id="UP000265020">
    <property type="component" value="Unassembled WGS sequence"/>
</dbReference>
<dbReference type="InterPro" id="IPR043504">
    <property type="entry name" value="Peptidase_S1_PA_chymotrypsin"/>
</dbReference>